<reference evidence="1" key="1">
    <citation type="journal article" date="2014" name="Front. Microbiol.">
        <title>High frequency of phylogenetically diverse reductive dehalogenase-homologous genes in deep subseafloor sedimentary metagenomes.</title>
        <authorList>
            <person name="Kawai M."/>
            <person name="Futagami T."/>
            <person name="Toyoda A."/>
            <person name="Takaki Y."/>
            <person name="Nishi S."/>
            <person name="Hori S."/>
            <person name="Arai W."/>
            <person name="Tsubouchi T."/>
            <person name="Morono Y."/>
            <person name="Uchiyama I."/>
            <person name="Ito T."/>
            <person name="Fujiyama A."/>
            <person name="Inagaki F."/>
            <person name="Takami H."/>
        </authorList>
    </citation>
    <scope>NUCLEOTIDE SEQUENCE</scope>
    <source>
        <strain evidence="1">Expedition CK06-06</strain>
    </source>
</reference>
<gene>
    <name evidence="1" type="ORF">S03H2_64544</name>
</gene>
<protein>
    <submittedName>
        <fullName evidence="1">Uncharacterized protein</fullName>
    </submittedName>
</protein>
<sequence>MHHKTSGRITRPIITFDMMYKWIIDGYGILCGLKYKGKYIGFALVTVYKKAAYYGSASDDPDI</sequence>
<dbReference type="EMBL" id="BARU01041939">
    <property type="protein sequence ID" value="GAH79459.1"/>
    <property type="molecule type" value="Genomic_DNA"/>
</dbReference>
<dbReference type="AlphaFoldDB" id="X1JMI4"/>
<feature type="non-terminal residue" evidence="1">
    <location>
        <position position="63"/>
    </location>
</feature>
<proteinExistence type="predicted"/>
<comment type="caution">
    <text evidence="1">The sequence shown here is derived from an EMBL/GenBank/DDBJ whole genome shotgun (WGS) entry which is preliminary data.</text>
</comment>
<accession>X1JMI4</accession>
<name>X1JMI4_9ZZZZ</name>
<evidence type="ECO:0000313" key="1">
    <source>
        <dbReference type="EMBL" id="GAH79459.1"/>
    </source>
</evidence>
<organism evidence="1">
    <name type="scientific">marine sediment metagenome</name>
    <dbReference type="NCBI Taxonomy" id="412755"/>
    <lineage>
        <taxon>unclassified sequences</taxon>
        <taxon>metagenomes</taxon>
        <taxon>ecological metagenomes</taxon>
    </lineage>
</organism>